<dbReference type="RefSeq" id="WP_320500275.1">
    <property type="nucleotide sequence ID" value="NZ_JAXCLX010000001.1"/>
</dbReference>
<comment type="caution">
    <text evidence="5">The sequence shown here is derived from an EMBL/GenBank/DDBJ whole genome shotgun (WGS) entry which is preliminary data.</text>
</comment>
<keyword evidence="6" id="KW-1185">Reference proteome</keyword>
<organism evidence="5 6">
    <name type="scientific">Dongia rigui</name>
    <dbReference type="NCBI Taxonomy" id="940149"/>
    <lineage>
        <taxon>Bacteria</taxon>
        <taxon>Pseudomonadati</taxon>
        <taxon>Pseudomonadota</taxon>
        <taxon>Alphaproteobacteria</taxon>
        <taxon>Rhodospirillales</taxon>
        <taxon>Dongiaceae</taxon>
        <taxon>Dongia</taxon>
    </lineage>
</organism>
<feature type="signal peptide" evidence="4">
    <location>
        <begin position="1"/>
        <end position="35"/>
    </location>
</feature>
<evidence type="ECO:0000256" key="3">
    <source>
        <dbReference type="PROSITE-ProRule" id="PRU00339"/>
    </source>
</evidence>
<evidence type="ECO:0000256" key="4">
    <source>
        <dbReference type="SAM" id="SignalP"/>
    </source>
</evidence>
<proteinExistence type="predicted"/>
<keyword evidence="1" id="KW-0677">Repeat</keyword>
<feature type="chain" id="PRO_5045961739" evidence="4">
    <location>
        <begin position="36"/>
        <end position="167"/>
    </location>
</feature>
<dbReference type="InterPro" id="IPR013105">
    <property type="entry name" value="TPR_2"/>
</dbReference>
<evidence type="ECO:0000313" key="6">
    <source>
        <dbReference type="Proteomes" id="UP001271769"/>
    </source>
</evidence>
<reference evidence="5 6" key="1">
    <citation type="journal article" date="2013" name="Antonie Van Leeuwenhoek">
        <title>Dongia rigui sp. nov., isolated from freshwater of a large wetland in Korea.</title>
        <authorList>
            <person name="Baik K.S."/>
            <person name="Hwang Y.M."/>
            <person name="Choi J.S."/>
            <person name="Kwon J."/>
            <person name="Seong C.N."/>
        </authorList>
    </citation>
    <scope>NUCLEOTIDE SEQUENCE [LARGE SCALE GENOMIC DNA]</scope>
    <source>
        <strain evidence="5 6">04SU4-P</strain>
    </source>
</reference>
<protein>
    <submittedName>
        <fullName evidence="5">Tetratricopeptide repeat protein</fullName>
    </submittedName>
</protein>
<feature type="repeat" description="TPR" evidence="3">
    <location>
        <begin position="80"/>
        <end position="113"/>
    </location>
</feature>
<accession>A0ABU5DX11</accession>
<keyword evidence="2 3" id="KW-0802">TPR repeat</keyword>
<evidence type="ECO:0000313" key="5">
    <source>
        <dbReference type="EMBL" id="MDY0871851.1"/>
    </source>
</evidence>
<evidence type="ECO:0000256" key="2">
    <source>
        <dbReference type="ARBA" id="ARBA00022803"/>
    </source>
</evidence>
<dbReference type="Gene3D" id="1.25.40.10">
    <property type="entry name" value="Tetratricopeptide repeat domain"/>
    <property type="match status" value="1"/>
</dbReference>
<dbReference type="InterPro" id="IPR011990">
    <property type="entry name" value="TPR-like_helical_dom_sf"/>
</dbReference>
<dbReference type="InterPro" id="IPR019734">
    <property type="entry name" value="TPR_rpt"/>
</dbReference>
<dbReference type="EMBL" id="JAXCLX010000001">
    <property type="protein sequence ID" value="MDY0871851.1"/>
    <property type="molecule type" value="Genomic_DNA"/>
</dbReference>
<dbReference type="SUPFAM" id="SSF48452">
    <property type="entry name" value="TPR-like"/>
    <property type="match status" value="1"/>
</dbReference>
<dbReference type="Pfam" id="PF07719">
    <property type="entry name" value="TPR_2"/>
    <property type="match status" value="1"/>
</dbReference>
<keyword evidence="4" id="KW-0732">Signal</keyword>
<evidence type="ECO:0000256" key="1">
    <source>
        <dbReference type="ARBA" id="ARBA00022737"/>
    </source>
</evidence>
<dbReference type="SMART" id="SM00028">
    <property type="entry name" value="TPR"/>
    <property type="match status" value="1"/>
</dbReference>
<gene>
    <name evidence="5" type="ORF">SMD31_07950</name>
</gene>
<dbReference type="Proteomes" id="UP001271769">
    <property type="component" value="Unassembled WGS sequence"/>
</dbReference>
<sequence>MTSQRPTFIRPSFTRMTLIALMTGLSLGVASHAFSMGSDSTAPAAKADDYKKAVDLIDDEKYAAAIPLLQKSIKEKGEYADALNQLGFANRKMGNWKAGMEYYLKALALEPKHLGANEYLGELYLEQKDLPNAEKQLAVLKAACDDCDEFDTLEEAIDDYKDDNNIN</sequence>
<name>A0ABU5DX11_9PROT</name>
<dbReference type="PROSITE" id="PS50005">
    <property type="entry name" value="TPR"/>
    <property type="match status" value="1"/>
</dbReference>